<dbReference type="HOGENOM" id="CLU_064031_0_0_5"/>
<sequence>MTENSKKSEILNVAVDDGYAQTKLVGEHPETGEIVQEIIRSSVRQGRSGLSSFSGGGIDQYETEEGDIFTVSNEIESENTQFDGFHTSQLNRVLVNHALVKCGYGGKSVNLVTGLPVADYFLDDERDIEHIDAKTSNLKLGVSGPDGRAMPKVEDVRVGCQAVAAWFDYVLDDNLDQRHDATGSIAIVDIGGRTTDVAVVVGGNAIDHSRSGTENIGVLDVYTEVRKAIHREFKIKEKFPLDKLDAAVRTGTIRLWNKEQDISELVETVVSEHEGKIAREVERRLGSAANLDAVVFVGGGSALFTTIAGYFPNGHMPEDPEFSNAKGLYKFIRVKG</sequence>
<reference evidence="4" key="1">
    <citation type="journal article" date="2014" name="Stand. Genomic Sci.">
        <title>Genome sequence of the exopolysaccharide-producing Salipiger mucosus type strain (DSM 16094(T)), a moderately halophilic member of the Roseobacter clade.</title>
        <authorList>
            <person name="Riedel T."/>
            <person name="Spring S."/>
            <person name="Fiebig A."/>
            <person name="Petersen J."/>
            <person name="Kyrpides N.C."/>
            <person name="Goker M."/>
            <person name="Klenk H.P."/>
        </authorList>
    </citation>
    <scope>NUCLEOTIDE SEQUENCE [LARGE SCALE GENOMIC DNA]</scope>
    <source>
        <strain evidence="4">DSM 16094</strain>
    </source>
</reference>
<dbReference type="Pfam" id="PF21522">
    <property type="entry name" value="MreB-like_C"/>
    <property type="match status" value="1"/>
</dbReference>
<dbReference type="AlphaFoldDB" id="S9RVQ2"/>
<dbReference type="Proteomes" id="UP000015347">
    <property type="component" value="Unassembled WGS sequence"/>
</dbReference>
<dbReference type="CDD" id="cd24022">
    <property type="entry name" value="ASKHA_NBD_ParM_R1-like"/>
    <property type="match status" value="1"/>
</dbReference>
<dbReference type="InterPro" id="IPR009440">
    <property type="entry name" value="ParM/StbA_N"/>
</dbReference>
<comment type="caution">
    <text evidence="3">The sequence shown here is derived from an EMBL/GenBank/DDBJ whole genome shotgun (WGS) entry which is preliminary data.</text>
</comment>
<dbReference type="SUPFAM" id="SSF53067">
    <property type="entry name" value="Actin-like ATPase domain"/>
    <property type="match status" value="2"/>
</dbReference>
<evidence type="ECO:0000313" key="4">
    <source>
        <dbReference type="Proteomes" id="UP000015347"/>
    </source>
</evidence>
<organism evidence="3 4">
    <name type="scientific">Salipiger mucosus DSM 16094</name>
    <dbReference type="NCBI Taxonomy" id="1123237"/>
    <lineage>
        <taxon>Bacteria</taxon>
        <taxon>Pseudomonadati</taxon>
        <taxon>Pseudomonadota</taxon>
        <taxon>Alphaproteobacteria</taxon>
        <taxon>Rhodobacterales</taxon>
        <taxon>Roseobacteraceae</taxon>
        <taxon>Salipiger</taxon>
    </lineage>
</organism>
<dbReference type="RefSeq" id="WP_020041736.1">
    <property type="nucleotide sequence ID" value="NZ_KE557281.1"/>
</dbReference>
<dbReference type="eggNOG" id="COG0443">
    <property type="taxonomic scope" value="Bacteria"/>
</dbReference>
<feature type="domain" description="Plasmid segregation protein ParM/StbA N-terminal" evidence="1">
    <location>
        <begin position="11"/>
        <end position="167"/>
    </location>
</feature>
<proteinExistence type="predicted"/>
<accession>S9RVQ2</accession>
<dbReference type="STRING" id="1123237.Salmuc_03381"/>
<name>S9RVQ2_9RHOB</name>
<dbReference type="EMBL" id="APVH01000042">
    <property type="protein sequence ID" value="EPX78059.1"/>
    <property type="molecule type" value="Genomic_DNA"/>
</dbReference>
<dbReference type="Pfam" id="PF06406">
    <property type="entry name" value="StbA_N"/>
    <property type="match status" value="1"/>
</dbReference>
<evidence type="ECO:0000313" key="3">
    <source>
        <dbReference type="EMBL" id="EPX78059.1"/>
    </source>
</evidence>
<dbReference type="InterPro" id="IPR056367">
    <property type="entry name" value="ASKHA_NBD_ParM_R1-like"/>
</dbReference>
<dbReference type="Gene3D" id="3.30.420.40">
    <property type="match status" value="2"/>
</dbReference>
<evidence type="ECO:0000259" key="2">
    <source>
        <dbReference type="Pfam" id="PF21522"/>
    </source>
</evidence>
<dbReference type="OrthoDB" id="2985865at2"/>
<dbReference type="InterPro" id="IPR049067">
    <property type="entry name" value="MreB-like_C"/>
</dbReference>
<evidence type="ECO:0000259" key="1">
    <source>
        <dbReference type="Pfam" id="PF06406"/>
    </source>
</evidence>
<feature type="domain" description="Actin homologue MreB-like C-terminal" evidence="2">
    <location>
        <begin position="187"/>
        <end position="304"/>
    </location>
</feature>
<dbReference type="InterPro" id="IPR043129">
    <property type="entry name" value="ATPase_NBD"/>
</dbReference>
<gene>
    <name evidence="3" type="ORF">Salmuc_03381</name>
</gene>
<keyword evidence="4" id="KW-1185">Reference proteome</keyword>
<protein>
    <submittedName>
        <fullName evidence="3">Bacterial StbA plasmid stability protein</fullName>
    </submittedName>
</protein>